<accession>A0ACB6SIN9</accession>
<comment type="caution">
    <text evidence="1">The sequence shown here is derived from an EMBL/GenBank/DDBJ whole genome shotgun (WGS) entry which is preliminary data.</text>
</comment>
<keyword evidence="2" id="KW-1185">Reference proteome</keyword>
<feature type="non-terminal residue" evidence="1">
    <location>
        <position position="1"/>
    </location>
</feature>
<gene>
    <name evidence="1" type="ORF">BU25DRAFT_328258</name>
</gene>
<reference evidence="1" key="1">
    <citation type="journal article" date="2020" name="Stud. Mycol.">
        <title>101 Dothideomycetes genomes: a test case for predicting lifestyles and emergence of pathogens.</title>
        <authorList>
            <person name="Haridas S."/>
            <person name="Albert R."/>
            <person name="Binder M."/>
            <person name="Bloem J."/>
            <person name="Labutti K."/>
            <person name="Salamov A."/>
            <person name="Andreopoulos B."/>
            <person name="Baker S."/>
            <person name="Barry K."/>
            <person name="Bills G."/>
            <person name="Bluhm B."/>
            <person name="Cannon C."/>
            <person name="Castanera R."/>
            <person name="Culley D."/>
            <person name="Daum C."/>
            <person name="Ezra D."/>
            <person name="Gonzalez J."/>
            <person name="Henrissat B."/>
            <person name="Kuo A."/>
            <person name="Liang C."/>
            <person name="Lipzen A."/>
            <person name="Lutzoni F."/>
            <person name="Magnuson J."/>
            <person name="Mondo S."/>
            <person name="Nolan M."/>
            <person name="Ohm R."/>
            <person name="Pangilinan J."/>
            <person name="Park H.-J."/>
            <person name="Ramirez L."/>
            <person name="Alfaro M."/>
            <person name="Sun H."/>
            <person name="Tritt A."/>
            <person name="Yoshinaga Y."/>
            <person name="Zwiers L.-H."/>
            <person name="Turgeon B."/>
            <person name="Goodwin S."/>
            <person name="Spatafora J."/>
            <person name="Crous P."/>
            <person name="Grigoriev I."/>
        </authorList>
    </citation>
    <scope>NUCLEOTIDE SEQUENCE</scope>
    <source>
        <strain evidence="1">CBS 525.71</strain>
    </source>
</reference>
<proteinExistence type="predicted"/>
<organism evidence="1 2">
    <name type="scientific">Macroventuria anomochaeta</name>
    <dbReference type="NCBI Taxonomy" id="301207"/>
    <lineage>
        <taxon>Eukaryota</taxon>
        <taxon>Fungi</taxon>
        <taxon>Dikarya</taxon>
        <taxon>Ascomycota</taxon>
        <taxon>Pezizomycotina</taxon>
        <taxon>Dothideomycetes</taxon>
        <taxon>Pleosporomycetidae</taxon>
        <taxon>Pleosporales</taxon>
        <taxon>Pleosporineae</taxon>
        <taxon>Didymellaceae</taxon>
        <taxon>Macroventuria</taxon>
    </lineage>
</organism>
<sequence length="118" mass="12673">TSSKHSTSHSAKDSLELIPVGISTDSNVGKSASLLGTISSALKQQSQSATTEVNTCCPCVQSVIKRSASSELLKIDNLNNYMTACAEYNRGVEAEWTEDHLLAVIAKWRALDTEDEGK</sequence>
<evidence type="ECO:0000313" key="1">
    <source>
        <dbReference type="EMBL" id="KAF2633263.1"/>
    </source>
</evidence>
<name>A0ACB6SIN9_9PLEO</name>
<dbReference type="EMBL" id="MU006701">
    <property type="protein sequence ID" value="KAF2633263.1"/>
    <property type="molecule type" value="Genomic_DNA"/>
</dbReference>
<evidence type="ECO:0000313" key="2">
    <source>
        <dbReference type="Proteomes" id="UP000799754"/>
    </source>
</evidence>
<dbReference type="Proteomes" id="UP000799754">
    <property type="component" value="Unassembled WGS sequence"/>
</dbReference>
<protein>
    <submittedName>
        <fullName evidence="1">Uncharacterized protein</fullName>
    </submittedName>
</protein>